<organism evidence="1">
    <name type="scientific">marine sediment metagenome</name>
    <dbReference type="NCBI Taxonomy" id="412755"/>
    <lineage>
        <taxon>unclassified sequences</taxon>
        <taxon>metagenomes</taxon>
        <taxon>ecological metagenomes</taxon>
    </lineage>
</organism>
<gene>
    <name evidence="1" type="ORF">LCGC14_2851840</name>
</gene>
<proteinExistence type="predicted"/>
<name>A0A0F9AZ32_9ZZZZ</name>
<comment type="caution">
    <text evidence="1">The sequence shown here is derived from an EMBL/GenBank/DDBJ whole genome shotgun (WGS) entry which is preliminary data.</text>
</comment>
<dbReference type="AlphaFoldDB" id="A0A0F9AZ32"/>
<sequence length="96" mass="10257">MAQQPESLVRIREFGGLVSHRGDLIGRPGDALVQINMHSPAPGKLIVRKGRQALSYGTVPGGSGNLLSMYHMQNPDTTRLFMFNGAGQIVVGVTPS</sequence>
<reference evidence="1" key="1">
    <citation type="journal article" date="2015" name="Nature">
        <title>Complex archaea that bridge the gap between prokaryotes and eukaryotes.</title>
        <authorList>
            <person name="Spang A."/>
            <person name="Saw J.H."/>
            <person name="Jorgensen S.L."/>
            <person name="Zaremba-Niedzwiedzka K."/>
            <person name="Martijn J."/>
            <person name="Lind A.E."/>
            <person name="van Eijk R."/>
            <person name="Schleper C."/>
            <person name="Guy L."/>
            <person name="Ettema T.J."/>
        </authorList>
    </citation>
    <scope>NUCLEOTIDE SEQUENCE</scope>
</reference>
<accession>A0A0F9AZ32</accession>
<evidence type="ECO:0000313" key="1">
    <source>
        <dbReference type="EMBL" id="KKK77611.1"/>
    </source>
</evidence>
<dbReference type="EMBL" id="LAZR01054871">
    <property type="protein sequence ID" value="KKK77611.1"/>
    <property type="molecule type" value="Genomic_DNA"/>
</dbReference>
<protein>
    <submittedName>
        <fullName evidence="1">Uncharacterized protein</fullName>
    </submittedName>
</protein>